<gene>
    <name evidence="2" type="ORF">LZC95_52835</name>
</gene>
<dbReference type="Proteomes" id="UP001379533">
    <property type="component" value="Chromosome"/>
</dbReference>
<dbReference type="PANTHER" id="PTHR30231">
    <property type="entry name" value="DNA POLYMERASE III SUBUNIT EPSILON"/>
    <property type="match status" value="1"/>
</dbReference>
<keyword evidence="2" id="KW-0378">Hydrolase</keyword>
<dbReference type="Pfam" id="PF00929">
    <property type="entry name" value="RNase_T"/>
    <property type="match status" value="1"/>
</dbReference>
<evidence type="ECO:0000259" key="1">
    <source>
        <dbReference type="SMART" id="SM00479"/>
    </source>
</evidence>
<dbReference type="EMBL" id="CP089982">
    <property type="protein sequence ID" value="WXA95097.1"/>
    <property type="molecule type" value="Genomic_DNA"/>
</dbReference>
<name>A0ABZ2K8U3_9BACT</name>
<reference evidence="2 3" key="1">
    <citation type="submission" date="2021-12" db="EMBL/GenBank/DDBJ databases">
        <title>Discovery of the Pendulisporaceae a myxobacterial family with distinct sporulation behavior and unique specialized metabolism.</title>
        <authorList>
            <person name="Garcia R."/>
            <person name="Popoff A."/>
            <person name="Bader C.D."/>
            <person name="Loehr J."/>
            <person name="Walesch S."/>
            <person name="Walt C."/>
            <person name="Boldt J."/>
            <person name="Bunk B."/>
            <person name="Haeckl F.J.F.P.J."/>
            <person name="Gunesch A.P."/>
            <person name="Birkelbach J."/>
            <person name="Nuebel U."/>
            <person name="Pietschmann T."/>
            <person name="Bach T."/>
            <person name="Mueller R."/>
        </authorList>
    </citation>
    <scope>NUCLEOTIDE SEQUENCE [LARGE SCALE GENOMIC DNA]</scope>
    <source>
        <strain evidence="2 3">MSr12523</strain>
    </source>
</reference>
<dbReference type="PANTHER" id="PTHR30231:SF41">
    <property type="entry name" value="DNA POLYMERASE III SUBUNIT EPSILON"/>
    <property type="match status" value="1"/>
</dbReference>
<accession>A0ABZ2K8U3</accession>
<keyword evidence="3" id="KW-1185">Reference proteome</keyword>
<dbReference type="InterPro" id="IPR036397">
    <property type="entry name" value="RNaseH_sf"/>
</dbReference>
<dbReference type="InterPro" id="IPR012337">
    <property type="entry name" value="RNaseH-like_sf"/>
</dbReference>
<sequence length="250" mass="27618">MSRAVADGCGCFPTGRHYAGIAHLLRAVVRGLAEEFAGDIDWSEIPVACVDVETTGRDASVDRVVEVGVVVGRHGEVIARYNWLINPGIPIPEEARAVHHISDDDVKDSPRFHEIAHEIAAALAGCIPAAYNAAFDRAFLVNEFGRAGHQPQADAKPCPALRRDVDWIDPLVWAREIHREEKSKALGEVAQRLGVALENAHRANDDAEAALRVLYRLAADVRVPRAYGAVMQEQRRLALLQSDERRFWKN</sequence>
<feature type="domain" description="Exonuclease" evidence="1">
    <location>
        <begin position="46"/>
        <end position="223"/>
    </location>
</feature>
<protein>
    <submittedName>
        <fullName evidence="2">3'-5' exonuclease</fullName>
    </submittedName>
</protein>
<dbReference type="SMART" id="SM00479">
    <property type="entry name" value="EXOIII"/>
    <property type="match status" value="1"/>
</dbReference>
<keyword evidence="2" id="KW-0269">Exonuclease</keyword>
<dbReference type="CDD" id="cd06127">
    <property type="entry name" value="DEDDh"/>
    <property type="match status" value="1"/>
</dbReference>
<proteinExistence type="predicted"/>
<dbReference type="Gene3D" id="3.30.420.10">
    <property type="entry name" value="Ribonuclease H-like superfamily/Ribonuclease H"/>
    <property type="match status" value="1"/>
</dbReference>
<keyword evidence="2" id="KW-0540">Nuclease</keyword>
<evidence type="ECO:0000313" key="2">
    <source>
        <dbReference type="EMBL" id="WXA95097.1"/>
    </source>
</evidence>
<dbReference type="RefSeq" id="WP_394845705.1">
    <property type="nucleotide sequence ID" value="NZ_CP089982.1"/>
</dbReference>
<evidence type="ECO:0000313" key="3">
    <source>
        <dbReference type="Proteomes" id="UP001379533"/>
    </source>
</evidence>
<organism evidence="2 3">
    <name type="scientific">Pendulispora brunnea</name>
    <dbReference type="NCBI Taxonomy" id="2905690"/>
    <lineage>
        <taxon>Bacteria</taxon>
        <taxon>Pseudomonadati</taxon>
        <taxon>Myxococcota</taxon>
        <taxon>Myxococcia</taxon>
        <taxon>Myxococcales</taxon>
        <taxon>Sorangiineae</taxon>
        <taxon>Pendulisporaceae</taxon>
        <taxon>Pendulispora</taxon>
    </lineage>
</organism>
<dbReference type="InterPro" id="IPR013520">
    <property type="entry name" value="Ribonucl_H"/>
</dbReference>
<dbReference type="SUPFAM" id="SSF53098">
    <property type="entry name" value="Ribonuclease H-like"/>
    <property type="match status" value="1"/>
</dbReference>
<dbReference type="GO" id="GO:0004527">
    <property type="term" value="F:exonuclease activity"/>
    <property type="evidence" value="ECO:0007669"/>
    <property type="project" value="UniProtKB-KW"/>
</dbReference>